<dbReference type="AlphaFoldDB" id="I4A8G4"/>
<evidence type="ECO:0008006" key="3">
    <source>
        <dbReference type="Google" id="ProtNLM"/>
    </source>
</evidence>
<sequence length="357" mass="39695">MLDSANWQPQFLATGVGSLPYAQAETALKQIWKTLPKAPHWPQLPQLGAKSSFVGQYLRILVETGCIEGFDQPRFQADTPDWTERMARFYEYYLHAEAGDQHALEEFSFTPEGGVGFNEFCNDLDHKGTQGALLLKGQLSGPVTLGMQITDQNRRAAYYDEYQRDILVKSLRLHARWQTRRLAQYGLPVLMSIDDPGLYAYGASTHLTLDRNTLIGNLNEVAEGILAEGGIPGVHVCAGMDWTLIFDSKIKIVNFDAYEYMTSMAVLAEPLEKFLQRGGILSWGIVPTSIKAWGETAASLGKRLEGNIKELTKRGVSEDRLRSQSMLTPSCGTGTLDIDLAERIYVLLQELSASSTH</sequence>
<dbReference type="KEGG" id="ddh:Desde_1856"/>
<reference evidence="1 2" key="2">
    <citation type="journal article" date="2015" name="J. Bacteriol.">
        <title>Genomic, proteomic, and biochemical analysis of the organohalide respiratory pathway in Desulfitobacterium dehalogenans.</title>
        <authorList>
            <person name="Kruse T."/>
            <person name="van de Pas B.A."/>
            <person name="Atteia A."/>
            <person name="Krab K."/>
            <person name="Hagen W.R."/>
            <person name="Goodwin L."/>
            <person name="Chain P."/>
            <person name="Boeren S."/>
            <person name="Maphosa F."/>
            <person name="Schraa G."/>
            <person name="de Vos W.M."/>
            <person name="van der Oost J."/>
            <person name="Smidt H."/>
            <person name="Stams A.J."/>
        </authorList>
    </citation>
    <scope>NUCLEOTIDE SEQUENCE [LARGE SCALE GENOMIC DNA]</scope>
    <source>
        <strain evidence="2">ATCC 51507 / DSM 9161 / JW/IU-DC1</strain>
    </source>
</reference>
<keyword evidence="2" id="KW-1185">Reference proteome</keyword>
<name>I4A8G4_DESDJ</name>
<gene>
    <name evidence="1" type="ordered locus">Desde_1856</name>
</gene>
<proteinExistence type="predicted"/>
<dbReference type="SUPFAM" id="SSF51726">
    <property type="entry name" value="UROD/MetE-like"/>
    <property type="match status" value="1"/>
</dbReference>
<dbReference type="eggNOG" id="COG0620">
    <property type="taxonomic scope" value="Bacteria"/>
</dbReference>
<protein>
    <recommendedName>
        <fullName evidence="3">Methionine synthase II (Cobalamin-independent)</fullName>
    </recommendedName>
</protein>
<accession>I4A8G4</accession>
<dbReference type="Proteomes" id="UP000006053">
    <property type="component" value="Chromosome"/>
</dbReference>
<dbReference type="EMBL" id="CP003348">
    <property type="protein sequence ID" value="AFM00249.1"/>
    <property type="molecule type" value="Genomic_DNA"/>
</dbReference>
<dbReference type="STRING" id="756499.Desde_1856"/>
<organism evidence="1 2">
    <name type="scientific">Desulfitobacterium dehalogenans (strain ATCC 51507 / DSM 9161 / JW/IU-DC1)</name>
    <dbReference type="NCBI Taxonomy" id="756499"/>
    <lineage>
        <taxon>Bacteria</taxon>
        <taxon>Bacillati</taxon>
        <taxon>Bacillota</taxon>
        <taxon>Clostridia</taxon>
        <taxon>Eubacteriales</taxon>
        <taxon>Desulfitobacteriaceae</taxon>
        <taxon>Desulfitobacterium</taxon>
    </lineage>
</organism>
<dbReference type="InterPro" id="IPR038071">
    <property type="entry name" value="UROD/MetE-like_sf"/>
</dbReference>
<dbReference type="RefSeq" id="WP_014793737.1">
    <property type="nucleotide sequence ID" value="NC_018017.1"/>
</dbReference>
<evidence type="ECO:0000313" key="1">
    <source>
        <dbReference type="EMBL" id="AFM00249.1"/>
    </source>
</evidence>
<dbReference type="Gene3D" id="3.20.20.210">
    <property type="match status" value="1"/>
</dbReference>
<dbReference type="OrthoDB" id="144815at2"/>
<evidence type="ECO:0000313" key="2">
    <source>
        <dbReference type="Proteomes" id="UP000006053"/>
    </source>
</evidence>
<dbReference type="HOGENOM" id="CLU_789227_0_0_9"/>
<dbReference type="CDD" id="cd03310">
    <property type="entry name" value="CIMS_like"/>
    <property type="match status" value="1"/>
</dbReference>
<reference evidence="2" key="1">
    <citation type="submission" date="2012-06" db="EMBL/GenBank/DDBJ databases">
        <title>Complete sequence of Desulfitobacterium dehalogenans ATCC 51507.</title>
        <authorList>
            <person name="Lucas S."/>
            <person name="Han J."/>
            <person name="Lapidus A."/>
            <person name="Cheng J.-F."/>
            <person name="Goodwin L."/>
            <person name="Pitluck S."/>
            <person name="Peters L."/>
            <person name="Ovchinnikova G."/>
            <person name="Teshima H."/>
            <person name="Detter J.C."/>
            <person name="Han C."/>
            <person name="Tapia R."/>
            <person name="Land M."/>
            <person name="Hauser L."/>
            <person name="Kyrpides N."/>
            <person name="Ivanova N."/>
            <person name="Pagani I."/>
            <person name="Kruse T."/>
            <person name="de Vos W.M."/>
            <person name="Smidt H."/>
            <person name="Woyke T."/>
        </authorList>
    </citation>
    <scope>NUCLEOTIDE SEQUENCE [LARGE SCALE GENOMIC DNA]</scope>
    <source>
        <strain evidence="2">ATCC 51507 / DSM 9161 / JW/IU-DC1</strain>
    </source>
</reference>